<feature type="compositionally biased region" description="Low complexity" evidence="1">
    <location>
        <begin position="151"/>
        <end position="174"/>
    </location>
</feature>
<proteinExistence type="predicted"/>
<keyword evidence="3" id="KW-1185">Reference proteome</keyword>
<sequence>MTPPKAFHAVADDTALVANISEIKKWVAQGALTLVIPVYTLDRLHLLKRDSSQIGINAREATKFLDRVTSGKDNLPEDSVHVQGPTEIFPTWDEVEKYLTRSRAASIKENPAKLTRSTLPDEEDTPEINRNAQALSQALLDKLNFAKEPETPSNASTPPTSPSSSNAQSAKASPELNTARPAKTTKFPAVAESANSVVVSHTHRPLINSAVYLLNMQMGESTTLRETFMLTNDHETAIIARKFGLNVKNIYQLRSAITSESQEAKNQSRYQQRHSPKPSLGTPEMKPKTLFNYDDDEGDDDEVVFRPRPGRGGASSRGRLVSAKTTNENRRSAEVPATLPIPTEEIDPDSFDRGAFGRTRPVTPTNANPVNGLQSRPNGRGSHRGPFGGHNVNRGSGRGMHRGFDRGSSRGKGKLFIP</sequence>
<evidence type="ECO:0000256" key="1">
    <source>
        <dbReference type="SAM" id="MobiDB-lite"/>
    </source>
</evidence>
<evidence type="ECO:0008006" key="4">
    <source>
        <dbReference type="Google" id="ProtNLM"/>
    </source>
</evidence>
<organism evidence="2 3">
    <name type="scientific">Phaeomoniella chlamydospora</name>
    <name type="common">Phaeoacremonium chlamydosporum</name>
    <dbReference type="NCBI Taxonomy" id="158046"/>
    <lineage>
        <taxon>Eukaryota</taxon>
        <taxon>Fungi</taxon>
        <taxon>Dikarya</taxon>
        <taxon>Ascomycota</taxon>
        <taxon>Pezizomycotina</taxon>
        <taxon>Eurotiomycetes</taxon>
        <taxon>Chaetothyriomycetidae</taxon>
        <taxon>Phaeomoniellales</taxon>
        <taxon>Phaeomoniellaceae</taxon>
        <taxon>Phaeomoniella</taxon>
    </lineage>
</organism>
<dbReference type="AlphaFoldDB" id="A0A0G2E4N9"/>
<feature type="region of interest" description="Disordered" evidence="1">
    <location>
        <begin position="359"/>
        <end position="418"/>
    </location>
</feature>
<dbReference type="Gene3D" id="3.40.50.1010">
    <property type="entry name" value="5'-nuclease"/>
    <property type="match status" value="1"/>
</dbReference>
<protein>
    <recommendedName>
        <fullName evidence="4">PIN domain-containing protein</fullName>
    </recommendedName>
</protein>
<feature type="region of interest" description="Disordered" evidence="1">
    <location>
        <begin position="262"/>
        <end position="334"/>
    </location>
</feature>
<comment type="caution">
    <text evidence="2">The sequence shown here is derived from an EMBL/GenBank/DDBJ whole genome shotgun (WGS) entry which is preliminary data.</text>
</comment>
<feature type="compositionally biased region" description="Polar residues" evidence="1">
    <location>
        <begin position="362"/>
        <end position="377"/>
    </location>
</feature>
<dbReference type="EMBL" id="LCWF01000133">
    <property type="protein sequence ID" value="KKY17982.1"/>
    <property type="molecule type" value="Genomic_DNA"/>
</dbReference>
<evidence type="ECO:0000313" key="3">
    <source>
        <dbReference type="Proteomes" id="UP000053317"/>
    </source>
</evidence>
<feature type="compositionally biased region" description="Basic residues" evidence="1">
    <location>
        <begin position="409"/>
        <end position="418"/>
    </location>
</feature>
<reference evidence="2 3" key="2">
    <citation type="submission" date="2015-05" db="EMBL/GenBank/DDBJ databases">
        <authorList>
            <person name="Morales-Cruz A."/>
            <person name="Amrine K.C."/>
            <person name="Cantu D."/>
        </authorList>
    </citation>
    <scope>NUCLEOTIDE SEQUENCE [LARGE SCALE GENOMIC DNA]</scope>
    <source>
        <strain evidence="2">UCRPC4</strain>
    </source>
</reference>
<gene>
    <name evidence="2" type="ORF">UCRPC4_g05185</name>
</gene>
<name>A0A0G2E4N9_PHACM</name>
<feature type="compositionally biased region" description="Acidic residues" evidence="1">
    <location>
        <begin position="293"/>
        <end position="302"/>
    </location>
</feature>
<accession>A0A0G2E4N9</accession>
<dbReference type="OrthoDB" id="5361617at2759"/>
<evidence type="ECO:0000313" key="2">
    <source>
        <dbReference type="EMBL" id="KKY17982.1"/>
    </source>
</evidence>
<dbReference type="Proteomes" id="UP000053317">
    <property type="component" value="Unassembled WGS sequence"/>
</dbReference>
<reference evidence="2 3" key="1">
    <citation type="submission" date="2015-05" db="EMBL/GenBank/DDBJ databases">
        <title>Distinctive expansion of gene families associated with plant cell wall degradation and secondary metabolism in the genomes of grapevine trunk pathogens.</title>
        <authorList>
            <person name="Lawrence D.P."/>
            <person name="Travadon R."/>
            <person name="Rolshausen P.E."/>
            <person name="Baumgartner K."/>
        </authorList>
    </citation>
    <scope>NUCLEOTIDE SEQUENCE [LARGE SCALE GENOMIC DNA]</scope>
    <source>
        <strain evidence="2">UCRPC4</strain>
    </source>
</reference>
<feature type="region of interest" description="Disordered" evidence="1">
    <location>
        <begin position="148"/>
        <end position="182"/>
    </location>
</feature>